<dbReference type="Pfam" id="PF05114">
    <property type="entry name" value="MbnB_TglH_ChrH"/>
    <property type="match status" value="1"/>
</dbReference>
<sequence>MKTETLLTNEAISGKRLGIGVAWIDSPEYLEFINKELDPAYHYIEVHLPSNIENVPSNFEKIAHCSTLPLADLHEPTRKIIKDVFQQAKEIEAHWIGEHLSILGTTDGLQFGYIFAPIKDEDLKSRVIRRIKSYQETYGIPFVIELGPRYHDWGGVDVLEDYILLKEISIEANIPIILDIPHTWATAKAFNKSFEELLSFLKGAHIAEIHIGASGVSNKGQISFEQSWNQLVICLDMFPDVRGITIELGKNTKTEDYCHTIREVSKRFQSSKWRINDENNRF</sequence>
<name>A0A1B3XU58_9BACI</name>
<dbReference type="AlphaFoldDB" id="A0A1B3XU58"/>
<dbReference type="EMBL" id="CP017080">
    <property type="protein sequence ID" value="AOH56749.1"/>
    <property type="molecule type" value="Genomic_DNA"/>
</dbReference>
<reference evidence="1 2" key="1">
    <citation type="submission" date="2016-08" db="EMBL/GenBank/DDBJ databases">
        <title>Complete genome sequence of Bacillus muralis G25-68, a strain with toxicity to nematodes.</title>
        <authorList>
            <person name="Zheng Z."/>
        </authorList>
    </citation>
    <scope>NUCLEOTIDE SEQUENCE [LARGE SCALE GENOMIC DNA]</scope>
    <source>
        <strain evidence="1 2">G25-68</strain>
    </source>
</reference>
<proteinExistence type="predicted"/>
<dbReference type="STRING" id="264697.ABE28_020465"/>
<accession>A0A1B3XU58</accession>
<evidence type="ECO:0000313" key="2">
    <source>
        <dbReference type="Proteomes" id="UP000077926"/>
    </source>
</evidence>
<dbReference type="SUPFAM" id="SSF51658">
    <property type="entry name" value="Xylose isomerase-like"/>
    <property type="match status" value="1"/>
</dbReference>
<dbReference type="RefSeq" id="WP_064462688.1">
    <property type="nucleotide sequence ID" value="NZ_CP017080.1"/>
</dbReference>
<dbReference type="Gene3D" id="3.20.20.150">
    <property type="entry name" value="Divalent-metal-dependent TIM barrel enzymes"/>
    <property type="match status" value="1"/>
</dbReference>
<dbReference type="InterPro" id="IPR007801">
    <property type="entry name" value="MbnB/TglH/ChrH"/>
</dbReference>
<organism evidence="1 2">
    <name type="scientific">Peribacillus muralis</name>
    <dbReference type="NCBI Taxonomy" id="264697"/>
    <lineage>
        <taxon>Bacteria</taxon>
        <taxon>Bacillati</taxon>
        <taxon>Bacillota</taxon>
        <taxon>Bacilli</taxon>
        <taxon>Bacillales</taxon>
        <taxon>Bacillaceae</taxon>
        <taxon>Peribacillus</taxon>
    </lineage>
</organism>
<dbReference type="OrthoDB" id="9763101at2"/>
<gene>
    <name evidence="1" type="ORF">ABE28_020465</name>
</gene>
<dbReference type="Proteomes" id="UP000077926">
    <property type="component" value="Chromosome"/>
</dbReference>
<dbReference type="KEGG" id="bmur:ABE28_020465"/>
<keyword evidence="2" id="KW-1185">Reference proteome</keyword>
<dbReference type="InterPro" id="IPR036237">
    <property type="entry name" value="Xyl_isomerase-like_sf"/>
</dbReference>
<protein>
    <recommendedName>
        <fullName evidence="3">Xylose isomerase-like TIM barrel domain-containing protein</fullName>
    </recommendedName>
</protein>
<evidence type="ECO:0008006" key="3">
    <source>
        <dbReference type="Google" id="ProtNLM"/>
    </source>
</evidence>
<evidence type="ECO:0000313" key="1">
    <source>
        <dbReference type="EMBL" id="AOH56749.1"/>
    </source>
</evidence>